<feature type="compositionally biased region" description="Basic residues" evidence="1">
    <location>
        <begin position="78"/>
        <end position="94"/>
    </location>
</feature>
<dbReference type="AlphaFoldDB" id="A0A0F9BEN3"/>
<evidence type="ECO:0000313" key="2">
    <source>
        <dbReference type="EMBL" id="KKK82871.1"/>
    </source>
</evidence>
<gene>
    <name evidence="2" type="ORF">LCGC14_2799050</name>
</gene>
<accession>A0A0F9BEN3</accession>
<reference evidence="2" key="1">
    <citation type="journal article" date="2015" name="Nature">
        <title>Complex archaea that bridge the gap between prokaryotes and eukaryotes.</title>
        <authorList>
            <person name="Spang A."/>
            <person name="Saw J.H."/>
            <person name="Jorgensen S.L."/>
            <person name="Zaremba-Niedzwiedzka K."/>
            <person name="Martijn J."/>
            <person name="Lind A.E."/>
            <person name="van Eijk R."/>
            <person name="Schleper C."/>
            <person name="Guy L."/>
            <person name="Ettema T.J."/>
        </authorList>
    </citation>
    <scope>NUCLEOTIDE SEQUENCE</scope>
</reference>
<comment type="caution">
    <text evidence="2">The sequence shown here is derived from an EMBL/GenBank/DDBJ whole genome shotgun (WGS) entry which is preliminary data.</text>
</comment>
<protein>
    <submittedName>
        <fullName evidence="2">Uncharacterized protein</fullName>
    </submittedName>
</protein>
<proteinExistence type="predicted"/>
<sequence length="108" mass="12216">MPFSGASDPNLPSNVIDRSLEIRKQWVGAWNGRFKACRDDGGDESDCESSAFAVANAAIKEIDDKAVHLDDDDDDKKKKPRRKKPRKKPRKRPKLRLTVGFFAKSLIF</sequence>
<feature type="region of interest" description="Disordered" evidence="1">
    <location>
        <begin position="68"/>
        <end position="94"/>
    </location>
</feature>
<dbReference type="EMBL" id="LAZR01052475">
    <property type="protein sequence ID" value="KKK82871.1"/>
    <property type="molecule type" value="Genomic_DNA"/>
</dbReference>
<name>A0A0F9BEN3_9ZZZZ</name>
<evidence type="ECO:0000256" key="1">
    <source>
        <dbReference type="SAM" id="MobiDB-lite"/>
    </source>
</evidence>
<organism evidence="2">
    <name type="scientific">marine sediment metagenome</name>
    <dbReference type="NCBI Taxonomy" id="412755"/>
    <lineage>
        <taxon>unclassified sequences</taxon>
        <taxon>metagenomes</taxon>
        <taxon>ecological metagenomes</taxon>
    </lineage>
</organism>